<proteinExistence type="predicted"/>
<keyword evidence="4" id="KW-1185">Reference proteome</keyword>
<gene>
    <name evidence="3" type="ORF">NX801_02925</name>
</gene>
<evidence type="ECO:0000256" key="1">
    <source>
        <dbReference type="SAM" id="Phobius"/>
    </source>
</evidence>
<dbReference type="Proteomes" id="UP001431313">
    <property type="component" value="Unassembled WGS sequence"/>
</dbReference>
<feature type="transmembrane region" description="Helical" evidence="1">
    <location>
        <begin position="173"/>
        <end position="191"/>
    </location>
</feature>
<dbReference type="EMBL" id="JANUGQ010000001">
    <property type="protein sequence ID" value="MCS0634626.1"/>
    <property type="molecule type" value="Genomic_DNA"/>
</dbReference>
<keyword evidence="1" id="KW-0472">Membrane</keyword>
<keyword evidence="1" id="KW-0812">Transmembrane</keyword>
<organism evidence="3 4">
    <name type="scientific">Streptomyces pyxinae</name>
    <dbReference type="NCBI Taxonomy" id="2970734"/>
    <lineage>
        <taxon>Bacteria</taxon>
        <taxon>Bacillati</taxon>
        <taxon>Actinomycetota</taxon>
        <taxon>Actinomycetes</taxon>
        <taxon>Kitasatosporales</taxon>
        <taxon>Streptomycetaceae</taxon>
        <taxon>Streptomyces</taxon>
    </lineage>
</organism>
<feature type="signal peptide" evidence="2">
    <location>
        <begin position="1"/>
        <end position="28"/>
    </location>
</feature>
<protein>
    <submittedName>
        <fullName evidence="3">Uncharacterized protein</fullName>
    </submittedName>
</protein>
<dbReference type="RefSeq" id="WP_258785125.1">
    <property type="nucleotide sequence ID" value="NZ_JANUGQ010000001.1"/>
</dbReference>
<evidence type="ECO:0000313" key="3">
    <source>
        <dbReference type="EMBL" id="MCS0634626.1"/>
    </source>
</evidence>
<accession>A0ABT2CB84</accession>
<evidence type="ECO:0000313" key="4">
    <source>
        <dbReference type="Proteomes" id="UP001431313"/>
    </source>
</evidence>
<feature type="chain" id="PRO_5046388723" evidence="2">
    <location>
        <begin position="29"/>
        <end position="200"/>
    </location>
</feature>
<reference evidence="3" key="1">
    <citation type="submission" date="2022-08" db="EMBL/GenBank/DDBJ databases">
        <authorList>
            <person name="Somphong A."/>
            <person name="Phongsopitanun W."/>
        </authorList>
    </citation>
    <scope>NUCLEOTIDE SEQUENCE</scope>
    <source>
        <strain evidence="3">LP05-1</strain>
    </source>
</reference>
<keyword evidence="2" id="KW-0732">Signal</keyword>
<evidence type="ECO:0000256" key="2">
    <source>
        <dbReference type="SAM" id="SignalP"/>
    </source>
</evidence>
<comment type="caution">
    <text evidence="3">The sequence shown here is derived from an EMBL/GenBank/DDBJ whole genome shotgun (WGS) entry which is preliminary data.</text>
</comment>
<keyword evidence="1" id="KW-1133">Transmembrane helix</keyword>
<name>A0ABT2CB84_9ACTN</name>
<sequence>MRSGLLAFRAAGAAAVLVLGPAAGAVYAGEDEGHAKVRATVYPAVAAPGGDVDVQVHGCKGKHGVATSKAFVADAKLSSGREGKDRPLYGDTTVASGLAAGTYPVSVHCDGRTHHEAGTVQVAAKPSGAPTVPGVPAVPVPSAVPTAPVKAGGGGTAATLAADERGPGTPHTVIGLVLAGVAAVAVAYRSARSRRRSDTD</sequence>